<sequence length="115" mass="12341">MLPVRRPDYAGWSTPARRIIRLAGELASELDRMETAPLEPADIRHLLDGMSGTAAALTRLLDELRLSPVLTSASNELGLPSQRTVLSELAQAAAAAEDLTVTAASLCRLLPREVP</sequence>
<proteinExistence type="predicted"/>
<name>A0ABW5FVP4_9PSEU</name>
<dbReference type="EMBL" id="JBHUKR010000009">
    <property type="protein sequence ID" value="MFD2418685.1"/>
    <property type="molecule type" value="Genomic_DNA"/>
</dbReference>
<dbReference type="RefSeq" id="WP_378266692.1">
    <property type="nucleotide sequence ID" value="NZ_JBHUKR010000009.1"/>
</dbReference>
<reference evidence="2" key="1">
    <citation type="journal article" date="2019" name="Int. J. Syst. Evol. Microbiol.">
        <title>The Global Catalogue of Microorganisms (GCM) 10K type strain sequencing project: providing services to taxonomists for standard genome sequencing and annotation.</title>
        <authorList>
            <consortium name="The Broad Institute Genomics Platform"/>
            <consortium name="The Broad Institute Genome Sequencing Center for Infectious Disease"/>
            <person name="Wu L."/>
            <person name="Ma J."/>
        </authorList>
    </citation>
    <scope>NUCLEOTIDE SEQUENCE [LARGE SCALE GENOMIC DNA]</scope>
    <source>
        <strain evidence="2">CGMCC 4.7645</strain>
    </source>
</reference>
<evidence type="ECO:0008006" key="3">
    <source>
        <dbReference type="Google" id="ProtNLM"/>
    </source>
</evidence>
<dbReference type="Proteomes" id="UP001597417">
    <property type="component" value="Unassembled WGS sequence"/>
</dbReference>
<protein>
    <recommendedName>
        <fullName evidence="3">Histidine kinase</fullName>
    </recommendedName>
</protein>
<accession>A0ABW5FVP4</accession>
<keyword evidence="2" id="KW-1185">Reference proteome</keyword>
<gene>
    <name evidence="1" type="ORF">ACFSXZ_20375</name>
</gene>
<organism evidence="1 2">
    <name type="scientific">Amycolatopsis pigmentata</name>
    <dbReference type="NCBI Taxonomy" id="450801"/>
    <lineage>
        <taxon>Bacteria</taxon>
        <taxon>Bacillati</taxon>
        <taxon>Actinomycetota</taxon>
        <taxon>Actinomycetes</taxon>
        <taxon>Pseudonocardiales</taxon>
        <taxon>Pseudonocardiaceae</taxon>
        <taxon>Amycolatopsis</taxon>
    </lineage>
</organism>
<evidence type="ECO:0000313" key="2">
    <source>
        <dbReference type="Proteomes" id="UP001597417"/>
    </source>
</evidence>
<evidence type="ECO:0000313" key="1">
    <source>
        <dbReference type="EMBL" id="MFD2418685.1"/>
    </source>
</evidence>
<comment type="caution">
    <text evidence="1">The sequence shown here is derived from an EMBL/GenBank/DDBJ whole genome shotgun (WGS) entry which is preliminary data.</text>
</comment>